<proteinExistence type="predicted"/>
<evidence type="ECO:0000259" key="2">
    <source>
        <dbReference type="PROSITE" id="PS51390"/>
    </source>
</evidence>
<keyword evidence="4" id="KW-1185">Reference proteome</keyword>
<reference evidence="3 4" key="1">
    <citation type="journal article" date="2019" name="Sci. Rep.">
        <title>Orb-weaving spider Araneus ventricosus genome elucidates the spidroin gene catalogue.</title>
        <authorList>
            <person name="Kono N."/>
            <person name="Nakamura H."/>
            <person name="Ohtoshi R."/>
            <person name="Moran D.A.P."/>
            <person name="Shinohara A."/>
            <person name="Yoshida Y."/>
            <person name="Fujiwara M."/>
            <person name="Mori M."/>
            <person name="Tomita M."/>
            <person name="Arakawa K."/>
        </authorList>
    </citation>
    <scope>NUCLEOTIDE SEQUENCE [LARGE SCALE GENOMIC DNA]</scope>
</reference>
<dbReference type="OrthoDB" id="6435734at2759"/>
<dbReference type="AlphaFoldDB" id="A0A4Y2IM12"/>
<protein>
    <recommendedName>
        <fullName evidence="2">WAP domain-containing protein</fullName>
    </recommendedName>
</protein>
<name>A0A4Y2IM12_ARAVE</name>
<dbReference type="EMBL" id="BGPR01002742">
    <property type="protein sequence ID" value="GBM78239.1"/>
    <property type="molecule type" value="Genomic_DNA"/>
</dbReference>
<feature type="domain" description="WAP" evidence="2">
    <location>
        <begin position="22"/>
        <end position="74"/>
    </location>
</feature>
<feature type="signal peptide" evidence="1">
    <location>
        <begin position="1"/>
        <end position="19"/>
    </location>
</feature>
<dbReference type="PROSITE" id="PS51390">
    <property type="entry name" value="WAP"/>
    <property type="match status" value="1"/>
</dbReference>
<evidence type="ECO:0000256" key="1">
    <source>
        <dbReference type="SAM" id="SignalP"/>
    </source>
</evidence>
<comment type="caution">
    <text evidence="3">The sequence shown here is derived from an EMBL/GenBank/DDBJ whole genome shotgun (WGS) entry which is preliminary data.</text>
</comment>
<dbReference type="GO" id="GO:0005576">
    <property type="term" value="C:extracellular region"/>
    <property type="evidence" value="ECO:0007669"/>
    <property type="project" value="InterPro"/>
</dbReference>
<dbReference type="GO" id="GO:0030414">
    <property type="term" value="F:peptidase inhibitor activity"/>
    <property type="evidence" value="ECO:0007669"/>
    <property type="project" value="InterPro"/>
</dbReference>
<evidence type="ECO:0000313" key="4">
    <source>
        <dbReference type="Proteomes" id="UP000499080"/>
    </source>
</evidence>
<dbReference type="InterPro" id="IPR008197">
    <property type="entry name" value="WAP_dom"/>
</dbReference>
<evidence type="ECO:0000313" key="3">
    <source>
        <dbReference type="EMBL" id="GBM78239.1"/>
    </source>
</evidence>
<sequence length="135" mass="15351">MKRICIIIVVIFIIKEADPRRKSSKAKNRICPAITPVGCMKGYITECCNNSDCIGGKVCCHINWMCSVSCMQPRPEHIGQMRPYNQKKNCPRSMIHSKTIFQLTDHSKTEFSDSDGEGSVGLELISLKWMKKRLE</sequence>
<keyword evidence="1" id="KW-0732">Signal</keyword>
<gene>
    <name evidence="3" type="ORF">AVEN_273326_1</name>
</gene>
<organism evidence="3 4">
    <name type="scientific">Araneus ventricosus</name>
    <name type="common">Orbweaver spider</name>
    <name type="synonym">Epeira ventricosa</name>
    <dbReference type="NCBI Taxonomy" id="182803"/>
    <lineage>
        <taxon>Eukaryota</taxon>
        <taxon>Metazoa</taxon>
        <taxon>Ecdysozoa</taxon>
        <taxon>Arthropoda</taxon>
        <taxon>Chelicerata</taxon>
        <taxon>Arachnida</taxon>
        <taxon>Araneae</taxon>
        <taxon>Araneomorphae</taxon>
        <taxon>Entelegynae</taxon>
        <taxon>Araneoidea</taxon>
        <taxon>Araneidae</taxon>
        <taxon>Araneus</taxon>
    </lineage>
</organism>
<feature type="chain" id="PRO_5021361713" description="WAP domain-containing protein" evidence="1">
    <location>
        <begin position="20"/>
        <end position="135"/>
    </location>
</feature>
<dbReference type="Proteomes" id="UP000499080">
    <property type="component" value="Unassembled WGS sequence"/>
</dbReference>
<accession>A0A4Y2IM12</accession>